<accession>A0A1I2SPN6</accession>
<dbReference type="FunFam" id="3.40.50.12780:FF:000003">
    <property type="entry name" value="Long-chain-fatty-acid--CoA ligase FadD"/>
    <property type="match status" value="1"/>
</dbReference>
<dbReference type="STRING" id="1045558.SAMN05216175_108119"/>
<comment type="similarity">
    <text evidence="3">Belongs to the ATP-dependent AMP-binding enzyme family.</text>
</comment>
<reference evidence="12" key="1">
    <citation type="submission" date="2016-10" db="EMBL/GenBank/DDBJ databases">
        <authorList>
            <person name="Varghese N."/>
            <person name="Submissions S."/>
        </authorList>
    </citation>
    <scope>NUCLEOTIDE SEQUENCE [LARGE SCALE GENOMIC DNA]</scope>
    <source>
        <strain evidence="12">CGMCC 1.10971</strain>
    </source>
</reference>
<dbReference type="Pfam" id="PF13193">
    <property type="entry name" value="AMP-binding_C"/>
    <property type="match status" value="1"/>
</dbReference>
<dbReference type="Gene3D" id="3.30.300.30">
    <property type="match status" value="1"/>
</dbReference>
<dbReference type="InterPro" id="IPR042099">
    <property type="entry name" value="ANL_N_sf"/>
</dbReference>
<evidence type="ECO:0000256" key="1">
    <source>
        <dbReference type="ARBA" id="ARBA00004170"/>
    </source>
</evidence>
<keyword evidence="5" id="KW-0472">Membrane</keyword>
<evidence type="ECO:0000256" key="7">
    <source>
        <dbReference type="ARBA" id="ARBA00039545"/>
    </source>
</evidence>
<comment type="subcellular location">
    <subcellularLocation>
        <location evidence="1">Membrane</location>
        <topology evidence="1">Peripheral membrane protein</topology>
    </subcellularLocation>
</comment>
<evidence type="ECO:0000313" key="12">
    <source>
        <dbReference type="Proteomes" id="UP000198623"/>
    </source>
</evidence>
<evidence type="ECO:0000256" key="3">
    <source>
        <dbReference type="ARBA" id="ARBA00006432"/>
    </source>
</evidence>
<evidence type="ECO:0000256" key="6">
    <source>
        <dbReference type="ARBA" id="ARBA00026121"/>
    </source>
</evidence>
<comment type="pathway">
    <text evidence="2">Lipid metabolism; fatty acid beta-oxidation.</text>
</comment>
<protein>
    <recommendedName>
        <fullName evidence="7">Long-chain-fatty-acid--CoA ligase</fullName>
        <ecNumber evidence="6">6.2.1.3</ecNumber>
    </recommendedName>
    <alternativeName>
        <fullName evidence="8">Long-chain acyl-CoA synthetase</fullName>
    </alternativeName>
</protein>
<organism evidence="11 12">
    <name type="scientific">Neptunomonas qingdaonensis</name>
    <dbReference type="NCBI Taxonomy" id="1045558"/>
    <lineage>
        <taxon>Bacteria</taxon>
        <taxon>Pseudomonadati</taxon>
        <taxon>Pseudomonadota</taxon>
        <taxon>Gammaproteobacteria</taxon>
        <taxon>Oceanospirillales</taxon>
        <taxon>Oceanospirillaceae</taxon>
        <taxon>Neptunomonas</taxon>
    </lineage>
</organism>
<evidence type="ECO:0000256" key="5">
    <source>
        <dbReference type="ARBA" id="ARBA00023136"/>
    </source>
</evidence>
<dbReference type="InterPro" id="IPR000873">
    <property type="entry name" value="AMP-dep_synth/lig_dom"/>
</dbReference>
<evidence type="ECO:0000313" key="11">
    <source>
        <dbReference type="EMBL" id="SFG54768.1"/>
    </source>
</evidence>
<evidence type="ECO:0000259" key="9">
    <source>
        <dbReference type="Pfam" id="PF00501"/>
    </source>
</evidence>
<dbReference type="SUPFAM" id="SSF56801">
    <property type="entry name" value="Acetyl-CoA synthetase-like"/>
    <property type="match status" value="1"/>
</dbReference>
<dbReference type="CDD" id="cd05936">
    <property type="entry name" value="FC-FACS_FadD_like"/>
    <property type="match status" value="1"/>
</dbReference>
<evidence type="ECO:0000259" key="10">
    <source>
        <dbReference type="Pfam" id="PF13193"/>
    </source>
</evidence>
<sequence>MNQTSDLPVSTITELLAFSCRRYSHHPAFTHAGATLTYHELDRLSGLFSSYLLHHSCLVKGDRIALLLPNLLQFPVVFFGALRAGLVVVNINPQFTAYELQHQLNDSGAKAAVVLSNLTESLSEIIHFTELKEVIVTNVVDLHSPLVRCWSWLAGGWKQQQWEWGSSVTTTRLRKALKLGEAKAWQNINAAPDDLALLQYTGGTTGVSKGVMLQHRQLIANMQQINDVLKKVVIPGSEVVCAPLPIYHIYSLTFHCLVMLSRGSHMVLIPNPRDLDSFVAEFAKYPISIFAGLNTLFVSLCQHPAFIQLDFENLKLTFSGGAALTQSAARDWQAVTGCEILEGYGLTEASPVVSANRPYSVVSQTVGKPLRDTCVKILGEEGEVLTYGETGELWVKGPQVMQGYWKKPEDTRQVLLDGWLQTGDIARMDRQGNIRIVDRKKDMINVSGFAVYPNELEKVISCHPDVLECAAIGIPDDVVGEHIKLYVVSSNQRLSIRDVRDYCRERLTSYKVPRLVEFRRCLPHNAVGKVLRRQLREEEFSALQHPKHGRHL</sequence>
<dbReference type="Pfam" id="PF00501">
    <property type="entry name" value="AMP-binding"/>
    <property type="match status" value="1"/>
</dbReference>
<gene>
    <name evidence="11" type="ORF">SAMN05216175_108119</name>
</gene>
<dbReference type="InterPro" id="IPR050237">
    <property type="entry name" value="ATP-dep_AMP-bd_enzyme"/>
</dbReference>
<dbReference type="PROSITE" id="PS00455">
    <property type="entry name" value="AMP_BINDING"/>
    <property type="match status" value="1"/>
</dbReference>
<dbReference type="EMBL" id="FOOU01000008">
    <property type="protein sequence ID" value="SFG54768.1"/>
    <property type="molecule type" value="Genomic_DNA"/>
</dbReference>
<feature type="domain" description="AMP-binding enzyme C-terminal" evidence="10">
    <location>
        <begin position="455"/>
        <end position="529"/>
    </location>
</feature>
<dbReference type="InterPro" id="IPR045851">
    <property type="entry name" value="AMP-bd_C_sf"/>
</dbReference>
<dbReference type="PANTHER" id="PTHR43767:SF8">
    <property type="entry name" value="LONG-CHAIN-FATTY-ACID--COA LIGASE"/>
    <property type="match status" value="1"/>
</dbReference>
<dbReference type="AlphaFoldDB" id="A0A1I2SPN6"/>
<name>A0A1I2SPN6_9GAMM</name>
<dbReference type="Proteomes" id="UP000198623">
    <property type="component" value="Unassembled WGS sequence"/>
</dbReference>
<dbReference type="InterPro" id="IPR020845">
    <property type="entry name" value="AMP-binding_CS"/>
</dbReference>
<evidence type="ECO:0000256" key="2">
    <source>
        <dbReference type="ARBA" id="ARBA00005005"/>
    </source>
</evidence>
<proteinExistence type="inferred from homology"/>
<dbReference type="EC" id="6.2.1.3" evidence="6"/>
<dbReference type="InterPro" id="IPR025110">
    <property type="entry name" value="AMP-bd_C"/>
</dbReference>
<keyword evidence="4" id="KW-0436">Ligase</keyword>
<dbReference type="PANTHER" id="PTHR43767">
    <property type="entry name" value="LONG-CHAIN-FATTY-ACID--COA LIGASE"/>
    <property type="match status" value="1"/>
</dbReference>
<dbReference type="Gene3D" id="3.40.50.12780">
    <property type="entry name" value="N-terminal domain of ligase-like"/>
    <property type="match status" value="1"/>
</dbReference>
<evidence type="ECO:0000256" key="4">
    <source>
        <dbReference type="ARBA" id="ARBA00022598"/>
    </source>
</evidence>
<dbReference type="GO" id="GO:0016020">
    <property type="term" value="C:membrane"/>
    <property type="evidence" value="ECO:0007669"/>
    <property type="project" value="UniProtKB-SubCell"/>
</dbReference>
<dbReference type="RefSeq" id="WP_198064155.1">
    <property type="nucleotide sequence ID" value="NZ_FOOU01000008.1"/>
</dbReference>
<keyword evidence="12" id="KW-1185">Reference proteome</keyword>
<evidence type="ECO:0000256" key="8">
    <source>
        <dbReference type="ARBA" id="ARBA00042773"/>
    </source>
</evidence>
<dbReference type="GO" id="GO:0004467">
    <property type="term" value="F:long-chain fatty acid-CoA ligase activity"/>
    <property type="evidence" value="ECO:0007669"/>
    <property type="project" value="UniProtKB-EC"/>
</dbReference>
<feature type="domain" description="AMP-dependent synthetase/ligase" evidence="9">
    <location>
        <begin position="19"/>
        <end position="405"/>
    </location>
</feature>